<feature type="transmembrane region" description="Helical" evidence="9">
    <location>
        <begin position="305"/>
        <end position="324"/>
    </location>
</feature>
<evidence type="ECO:0000256" key="5">
    <source>
        <dbReference type="ARBA" id="ARBA00022519"/>
    </source>
</evidence>
<keyword evidence="4" id="KW-1003">Cell membrane</keyword>
<keyword evidence="6 9" id="KW-0812">Transmembrane</keyword>
<dbReference type="OrthoDB" id="9770910at2"/>
<dbReference type="GO" id="GO:0005886">
    <property type="term" value="C:plasma membrane"/>
    <property type="evidence" value="ECO:0007669"/>
    <property type="project" value="UniProtKB-SubCell"/>
</dbReference>
<dbReference type="InterPro" id="IPR004668">
    <property type="entry name" value="Anaer_Dcu_memb_transpt"/>
</dbReference>
<evidence type="ECO:0000256" key="6">
    <source>
        <dbReference type="ARBA" id="ARBA00022692"/>
    </source>
</evidence>
<feature type="transmembrane region" description="Helical" evidence="9">
    <location>
        <begin position="234"/>
        <end position="254"/>
    </location>
</feature>
<evidence type="ECO:0000313" key="13">
    <source>
        <dbReference type="Proteomes" id="UP000183077"/>
    </source>
</evidence>
<feature type="transmembrane region" description="Helical" evidence="9">
    <location>
        <begin position="137"/>
        <end position="163"/>
    </location>
</feature>
<dbReference type="GO" id="GO:0015556">
    <property type="term" value="F:C4-dicarboxylate transmembrane transporter activity"/>
    <property type="evidence" value="ECO:0007669"/>
    <property type="project" value="InterPro"/>
</dbReference>
<keyword evidence="12" id="KW-1185">Reference proteome</keyword>
<keyword evidence="8 9" id="KW-0472">Membrane</keyword>
<evidence type="ECO:0000313" key="12">
    <source>
        <dbReference type="Proteomes" id="UP000076630"/>
    </source>
</evidence>
<dbReference type="Proteomes" id="UP000183077">
    <property type="component" value="Unassembled WGS sequence"/>
</dbReference>
<evidence type="ECO:0000256" key="2">
    <source>
        <dbReference type="ARBA" id="ARBA00006413"/>
    </source>
</evidence>
<evidence type="ECO:0000256" key="8">
    <source>
        <dbReference type="ARBA" id="ARBA00023136"/>
    </source>
</evidence>
<dbReference type="AlphaFoldDB" id="A0A165Q462"/>
<feature type="transmembrane region" description="Helical" evidence="9">
    <location>
        <begin position="274"/>
        <end position="293"/>
    </location>
</feature>
<dbReference type="Proteomes" id="UP000076630">
    <property type="component" value="Unassembled WGS sequence"/>
</dbReference>
<dbReference type="EMBL" id="FNYS01000009">
    <property type="protein sequence ID" value="SEJ00086.1"/>
    <property type="molecule type" value="Genomic_DNA"/>
</dbReference>
<sequence length="449" mass="47165">MLLLQFSILIGMILVGSQMKGIGLGVMGMVGLSIFVFIFGMKPGDPPIDVMLVIMAIVSTAATLQACGGLDYLVKLAEKVIRSNPSNIVFIAPFTVYFFCLFAGTAHLLYSLLPIISEVAAKKRIRPERPLSISVIASHLAITGSPMSAATAAFAGAGILAYPGALIDIMKVCIPACIIGIFLGCLSVIRKGKELSEDPIFLEKMKDPEFAKSLDSNDSAGEQKPLRKGAKTSVVIFSIAVLMIVLAGAFPQLLPTFEPGAASLVLKANGELQMVAVISMVTLTASALMMIATKTSAVDVTKVSLFSSMATAVVSVFGVVWMSSTFMAHNEIVIKGFMTDIVSAHPWTFAIAVFILGALMFSQAATTKTMMPLGMSLGLSNPALIAIFPAVNADFVLPGYPTLLAAINFDRTGSTKIGKFVVNHSFMIPGLVAIGTAIAAGFLLGAVLL</sequence>
<evidence type="ECO:0000313" key="10">
    <source>
        <dbReference type="EMBL" id="KZE73619.1"/>
    </source>
</evidence>
<dbReference type="GeneID" id="82257278"/>
<feature type="transmembrane region" description="Helical" evidence="9">
    <location>
        <begin position="344"/>
        <end position="361"/>
    </location>
</feature>
<dbReference type="Pfam" id="PF03605">
    <property type="entry name" value="DcuA_DcuB"/>
    <property type="match status" value="1"/>
</dbReference>
<dbReference type="NCBIfam" id="NF009136">
    <property type="entry name" value="PRK12489.1"/>
    <property type="match status" value="1"/>
</dbReference>
<evidence type="ECO:0000256" key="7">
    <source>
        <dbReference type="ARBA" id="ARBA00022989"/>
    </source>
</evidence>
<dbReference type="NCBIfam" id="NF006927">
    <property type="entry name" value="PRK09412.1"/>
    <property type="match status" value="1"/>
</dbReference>
<proteinExistence type="inferred from homology"/>
<evidence type="ECO:0000313" key="11">
    <source>
        <dbReference type="EMBL" id="SEJ00086.1"/>
    </source>
</evidence>
<gene>
    <name evidence="10" type="ORF">AV926_02240</name>
    <name evidence="11" type="ORF">SAMN04488018_1092</name>
</gene>
<feature type="transmembrane region" description="Helical" evidence="9">
    <location>
        <begin position="6"/>
        <end position="39"/>
    </location>
</feature>
<dbReference type="PIRSF" id="PIRSF004539">
    <property type="entry name" value="C4-dicrbxl_trns"/>
    <property type="match status" value="1"/>
</dbReference>
<keyword evidence="3" id="KW-0813">Transport</keyword>
<evidence type="ECO:0000256" key="1">
    <source>
        <dbReference type="ARBA" id="ARBA00004429"/>
    </source>
</evidence>
<comment type="subcellular location">
    <subcellularLocation>
        <location evidence="1">Cell inner membrane</location>
        <topology evidence="1">Multi-pass membrane protein</topology>
    </subcellularLocation>
</comment>
<dbReference type="EMBL" id="LQNU01000105">
    <property type="protein sequence ID" value="KZE73619.1"/>
    <property type="molecule type" value="Genomic_DNA"/>
</dbReference>
<dbReference type="RefSeq" id="WP_038987004.1">
    <property type="nucleotide sequence ID" value="NZ_FNYS01000009.1"/>
</dbReference>
<accession>A0A165Q462</accession>
<feature type="transmembrane region" description="Helical" evidence="9">
    <location>
        <begin position="426"/>
        <end position="448"/>
    </location>
</feature>
<feature type="transmembrane region" description="Helical" evidence="9">
    <location>
        <begin position="94"/>
        <end position="116"/>
    </location>
</feature>
<name>A0A165Q462_9FLAO</name>
<evidence type="ECO:0000256" key="9">
    <source>
        <dbReference type="SAM" id="Phobius"/>
    </source>
</evidence>
<evidence type="ECO:0000256" key="3">
    <source>
        <dbReference type="ARBA" id="ARBA00022448"/>
    </source>
</evidence>
<dbReference type="PANTHER" id="PTHR36106:SF1">
    <property type="entry name" value="ANAEROBIC C4-DICARBOXYLATE TRANSPORTER DCUB"/>
    <property type="match status" value="1"/>
</dbReference>
<dbReference type="PANTHER" id="PTHR36106">
    <property type="entry name" value="ANAEROBIC C4-DICARBOXYLATE TRANSPORTER DCUB"/>
    <property type="match status" value="1"/>
</dbReference>
<reference evidence="10 12" key="1">
    <citation type="submission" date="2016-01" db="EMBL/GenBank/DDBJ databases">
        <title>Whole genome sequencing of Myroides marinus L41.</title>
        <authorList>
            <person name="Hong K.W."/>
        </authorList>
    </citation>
    <scope>NUCLEOTIDE SEQUENCE [LARGE SCALE GENOMIC DNA]</scope>
    <source>
        <strain evidence="10 12">L41</strain>
    </source>
</reference>
<feature type="transmembrane region" description="Helical" evidence="9">
    <location>
        <begin position="51"/>
        <end position="74"/>
    </location>
</feature>
<dbReference type="NCBIfam" id="TIGR00770">
    <property type="entry name" value="Dcu"/>
    <property type="match status" value="1"/>
</dbReference>
<evidence type="ECO:0000256" key="4">
    <source>
        <dbReference type="ARBA" id="ARBA00022475"/>
    </source>
</evidence>
<reference evidence="11 13" key="2">
    <citation type="submission" date="2016-10" db="EMBL/GenBank/DDBJ databases">
        <authorList>
            <person name="de Groot N.N."/>
        </authorList>
    </citation>
    <scope>NUCLEOTIDE SEQUENCE [LARGE SCALE GENOMIC DNA]</scope>
    <source>
        <strain evidence="11 13">DSM 23048</strain>
    </source>
</reference>
<keyword evidence="7 9" id="KW-1133">Transmembrane helix</keyword>
<feature type="transmembrane region" description="Helical" evidence="9">
    <location>
        <begin position="169"/>
        <end position="189"/>
    </location>
</feature>
<protein>
    <submittedName>
        <fullName evidence="11">Anaerobic C4-dicarboxylate transporter DcuA</fullName>
    </submittedName>
    <submittedName>
        <fullName evidence="10">C4-dicarboxylate ABC transporter</fullName>
    </submittedName>
</protein>
<comment type="similarity">
    <text evidence="2">Belongs to the DcuA/DcuB transporter (TC 2.A.13.1) family.</text>
</comment>
<organism evidence="10 12">
    <name type="scientific">Myroides marinus</name>
    <dbReference type="NCBI Taxonomy" id="703342"/>
    <lineage>
        <taxon>Bacteria</taxon>
        <taxon>Pseudomonadati</taxon>
        <taxon>Bacteroidota</taxon>
        <taxon>Flavobacteriia</taxon>
        <taxon>Flavobacteriales</taxon>
        <taxon>Flavobacteriaceae</taxon>
        <taxon>Myroides</taxon>
    </lineage>
</organism>
<keyword evidence="5" id="KW-0997">Cell inner membrane</keyword>